<gene>
    <name evidence="2" type="ORF">BT63DRAFT_429454</name>
</gene>
<accession>A0A6A6TX80</accession>
<protein>
    <submittedName>
        <fullName evidence="2">Uncharacterized protein</fullName>
    </submittedName>
</protein>
<proteinExistence type="predicted"/>
<organism evidence="2 3">
    <name type="scientific">Microthyrium microscopicum</name>
    <dbReference type="NCBI Taxonomy" id="703497"/>
    <lineage>
        <taxon>Eukaryota</taxon>
        <taxon>Fungi</taxon>
        <taxon>Dikarya</taxon>
        <taxon>Ascomycota</taxon>
        <taxon>Pezizomycotina</taxon>
        <taxon>Dothideomycetes</taxon>
        <taxon>Dothideomycetes incertae sedis</taxon>
        <taxon>Microthyriales</taxon>
        <taxon>Microthyriaceae</taxon>
        <taxon>Microthyrium</taxon>
    </lineage>
</organism>
<evidence type="ECO:0000313" key="2">
    <source>
        <dbReference type="EMBL" id="KAF2664705.1"/>
    </source>
</evidence>
<evidence type="ECO:0000313" key="3">
    <source>
        <dbReference type="Proteomes" id="UP000799302"/>
    </source>
</evidence>
<dbReference type="EMBL" id="MU004242">
    <property type="protein sequence ID" value="KAF2664705.1"/>
    <property type="molecule type" value="Genomic_DNA"/>
</dbReference>
<name>A0A6A6TX80_9PEZI</name>
<keyword evidence="3" id="KW-1185">Reference proteome</keyword>
<feature type="transmembrane region" description="Helical" evidence="1">
    <location>
        <begin position="68"/>
        <end position="86"/>
    </location>
</feature>
<reference evidence="2" key="1">
    <citation type="journal article" date="2020" name="Stud. Mycol.">
        <title>101 Dothideomycetes genomes: a test case for predicting lifestyles and emergence of pathogens.</title>
        <authorList>
            <person name="Haridas S."/>
            <person name="Albert R."/>
            <person name="Binder M."/>
            <person name="Bloem J."/>
            <person name="Labutti K."/>
            <person name="Salamov A."/>
            <person name="Andreopoulos B."/>
            <person name="Baker S."/>
            <person name="Barry K."/>
            <person name="Bills G."/>
            <person name="Bluhm B."/>
            <person name="Cannon C."/>
            <person name="Castanera R."/>
            <person name="Culley D."/>
            <person name="Daum C."/>
            <person name="Ezra D."/>
            <person name="Gonzalez J."/>
            <person name="Henrissat B."/>
            <person name="Kuo A."/>
            <person name="Liang C."/>
            <person name="Lipzen A."/>
            <person name="Lutzoni F."/>
            <person name="Magnuson J."/>
            <person name="Mondo S."/>
            <person name="Nolan M."/>
            <person name="Ohm R."/>
            <person name="Pangilinan J."/>
            <person name="Park H.-J."/>
            <person name="Ramirez L."/>
            <person name="Alfaro M."/>
            <person name="Sun H."/>
            <person name="Tritt A."/>
            <person name="Yoshinaga Y."/>
            <person name="Zwiers L.-H."/>
            <person name="Turgeon B."/>
            <person name="Goodwin S."/>
            <person name="Spatafora J."/>
            <person name="Crous P."/>
            <person name="Grigoriev I."/>
        </authorList>
    </citation>
    <scope>NUCLEOTIDE SEQUENCE</scope>
    <source>
        <strain evidence="2">CBS 115976</strain>
    </source>
</reference>
<keyword evidence="1" id="KW-0472">Membrane</keyword>
<feature type="transmembrane region" description="Helical" evidence="1">
    <location>
        <begin position="32"/>
        <end position="56"/>
    </location>
</feature>
<dbReference type="Proteomes" id="UP000799302">
    <property type="component" value="Unassembled WGS sequence"/>
</dbReference>
<dbReference type="AlphaFoldDB" id="A0A6A6TX80"/>
<sequence length="139" mass="15199">MDFIVDFFLPRKSLIPFDESSQILINFEKYPLAWRICQAVGIGATWSLFGYAIFAAQLGLSPSTLGTLNLPIVLSLVGAVGFVSLCSDGTYPMYPITHPVSFNFPISTLLIRSSHSALFQASSHRLLPDVPPTCFPQCA</sequence>
<keyword evidence="1" id="KW-1133">Transmembrane helix</keyword>
<keyword evidence="1" id="KW-0812">Transmembrane</keyword>
<evidence type="ECO:0000256" key="1">
    <source>
        <dbReference type="SAM" id="Phobius"/>
    </source>
</evidence>